<organism evidence="1 2">
    <name type="scientific">Fusarium venenatum</name>
    <dbReference type="NCBI Taxonomy" id="56646"/>
    <lineage>
        <taxon>Eukaryota</taxon>
        <taxon>Fungi</taxon>
        <taxon>Dikarya</taxon>
        <taxon>Ascomycota</taxon>
        <taxon>Pezizomycotina</taxon>
        <taxon>Sordariomycetes</taxon>
        <taxon>Hypocreomycetidae</taxon>
        <taxon>Hypocreales</taxon>
        <taxon>Nectriaceae</taxon>
        <taxon>Fusarium</taxon>
    </lineage>
</organism>
<evidence type="ECO:0000313" key="1">
    <source>
        <dbReference type="EMBL" id="CEI60409.1"/>
    </source>
</evidence>
<dbReference type="EMBL" id="LN649230">
    <property type="protein sequence ID" value="CEI60409.1"/>
    <property type="molecule type" value="Genomic_DNA"/>
</dbReference>
<proteinExistence type="predicted"/>
<name>A0A2L2SVK8_9HYPO</name>
<reference evidence="2" key="1">
    <citation type="submission" date="2014-10" db="EMBL/GenBank/DDBJ databases">
        <authorList>
            <person name="King R."/>
        </authorList>
    </citation>
    <scope>NUCLEOTIDE SEQUENCE [LARGE SCALE GENOMIC DNA]</scope>
    <source>
        <strain evidence="2">A3/5</strain>
    </source>
</reference>
<dbReference type="Proteomes" id="UP000245910">
    <property type="component" value="Chromosome II"/>
</dbReference>
<accession>A0A2L2SVK8</accession>
<dbReference type="AlphaFoldDB" id="A0A2L2SVK8"/>
<evidence type="ECO:0000313" key="2">
    <source>
        <dbReference type="Proteomes" id="UP000245910"/>
    </source>
</evidence>
<keyword evidence="2" id="KW-1185">Reference proteome</keyword>
<sequence length="156" mass="17298">MNDMCTEINIHTPKPCLKNNQITFGHRGRVQEIGQNTILVCWSLKGSNEKKGRRPGHPELEPETELAVIIVPALAFSFRTTMYSGTSTVYHEPEGPNKAFMTTVIGTVLNDEPAPGTQMLDSGLENHISIPRAGIQAVHNNPRGAEEIRRYFVTES</sequence>
<protein>
    <submittedName>
        <fullName evidence="1">Uncharacterized protein</fullName>
    </submittedName>
</protein>